<keyword evidence="3" id="KW-1185">Reference proteome</keyword>
<name>A0A074ZIH8_OPIVI</name>
<dbReference type="InterPro" id="IPR013730">
    <property type="entry name" value="Fyv7/TAP26"/>
</dbReference>
<sequence>MKGIGNLTKLESSEKGSKNLTTVTSTGSSKKIKQLLAQQKVMAQETKQRKQVILEKKTQRLQKRKERNIAMQKRTSKGQPIMRHRVKLLLDELKAMS</sequence>
<dbReference type="EMBL" id="KL596864">
    <property type="protein sequence ID" value="KER23120.1"/>
    <property type="molecule type" value="Genomic_DNA"/>
</dbReference>
<organism evidence="2 3">
    <name type="scientific">Opisthorchis viverrini</name>
    <name type="common">Southeast Asian liver fluke</name>
    <dbReference type="NCBI Taxonomy" id="6198"/>
    <lineage>
        <taxon>Eukaryota</taxon>
        <taxon>Metazoa</taxon>
        <taxon>Spiralia</taxon>
        <taxon>Lophotrochozoa</taxon>
        <taxon>Platyhelminthes</taxon>
        <taxon>Trematoda</taxon>
        <taxon>Digenea</taxon>
        <taxon>Opisthorchiida</taxon>
        <taxon>Opisthorchiata</taxon>
        <taxon>Opisthorchiidae</taxon>
        <taxon>Opisthorchis</taxon>
    </lineage>
</organism>
<feature type="compositionally biased region" description="Polar residues" evidence="1">
    <location>
        <begin position="18"/>
        <end position="28"/>
    </location>
</feature>
<dbReference type="Proteomes" id="UP000054324">
    <property type="component" value="Unassembled WGS sequence"/>
</dbReference>
<dbReference type="CTD" id="20323107"/>
<protein>
    <submittedName>
        <fullName evidence="2">Uncharacterized protein</fullName>
    </submittedName>
</protein>
<proteinExistence type="predicted"/>
<dbReference type="RefSeq" id="XP_009173131.1">
    <property type="nucleotide sequence ID" value="XM_009174867.1"/>
</dbReference>
<evidence type="ECO:0000256" key="1">
    <source>
        <dbReference type="SAM" id="MobiDB-lite"/>
    </source>
</evidence>
<accession>A0A074ZIH8</accession>
<dbReference type="AlphaFoldDB" id="A0A074ZIH8"/>
<reference evidence="2 3" key="1">
    <citation type="submission" date="2013-11" db="EMBL/GenBank/DDBJ databases">
        <title>Opisthorchis viverrini - life in the bile duct.</title>
        <authorList>
            <person name="Young N.D."/>
            <person name="Nagarajan N."/>
            <person name="Lin S.J."/>
            <person name="Korhonen P.K."/>
            <person name="Jex A.R."/>
            <person name="Hall R.S."/>
            <person name="Safavi-Hemami H."/>
            <person name="Kaewkong W."/>
            <person name="Bertrand D."/>
            <person name="Gao S."/>
            <person name="Seet Q."/>
            <person name="Wongkham S."/>
            <person name="Teh B.T."/>
            <person name="Wongkham C."/>
            <person name="Intapan P.M."/>
            <person name="Maleewong W."/>
            <person name="Yang X."/>
            <person name="Hu M."/>
            <person name="Wang Z."/>
            <person name="Hofmann A."/>
            <person name="Sternberg P.W."/>
            <person name="Tan P."/>
            <person name="Wang J."/>
            <person name="Gasser R.B."/>
        </authorList>
    </citation>
    <scope>NUCLEOTIDE SEQUENCE [LARGE SCALE GENOMIC DNA]</scope>
</reference>
<feature type="region of interest" description="Disordered" evidence="1">
    <location>
        <begin position="1"/>
        <end position="28"/>
    </location>
</feature>
<dbReference type="KEGG" id="ovi:T265_08928"/>
<evidence type="ECO:0000313" key="2">
    <source>
        <dbReference type="EMBL" id="KER23120.1"/>
    </source>
</evidence>
<dbReference type="GeneID" id="20323107"/>
<dbReference type="Pfam" id="PF08524">
    <property type="entry name" value="rRNA_processing"/>
    <property type="match status" value="1"/>
</dbReference>
<gene>
    <name evidence="2" type="ORF">T265_08928</name>
</gene>
<feature type="region of interest" description="Disordered" evidence="1">
    <location>
        <begin position="60"/>
        <end position="81"/>
    </location>
</feature>
<dbReference type="OrthoDB" id="6261600at2759"/>
<evidence type="ECO:0000313" key="3">
    <source>
        <dbReference type="Proteomes" id="UP000054324"/>
    </source>
</evidence>